<dbReference type="Pfam" id="PF00083">
    <property type="entry name" value="Sugar_tr"/>
    <property type="match status" value="1"/>
</dbReference>
<comment type="subcellular location">
    <subcellularLocation>
        <location evidence="1">Membrane</location>
    </subcellularLocation>
</comment>
<organism evidence="8 9">
    <name type="scientific">Bifidobacterium breve</name>
    <dbReference type="NCBI Taxonomy" id="1685"/>
    <lineage>
        <taxon>Bacteria</taxon>
        <taxon>Bacillati</taxon>
        <taxon>Actinomycetota</taxon>
        <taxon>Actinomycetes</taxon>
        <taxon>Bifidobacteriales</taxon>
        <taxon>Bifidobacteriaceae</taxon>
        <taxon>Bifidobacterium</taxon>
    </lineage>
</organism>
<keyword evidence="4 6" id="KW-1133">Transmembrane helix</keyword>
<evidence type="ECO:0000256" key="6">
    <source>
        <dbReference type="SAM" id="Phobius"/>
    </source>
</evidence>
<evidence type="ECO:0000313" key="8">
    <source>
        <dbReference type="EMBL" id="MCB5645006.1"/>
    </source>
</evidence>
<evidence type="ECO:0000256" key="3">
    <source>
        <dbReference type="ARBA" id="ARBA00022692"/>
    </source>
</evidence>
<evidence type="ECO:0000259" key="7">
    <source>
        <dbReference type="PROSITE" id="PS50850"/>
    </source>
</evidence>
<dbReference type="InterPro" id="IPR020846">
    <property type="entry name" value="MFS_dom"/>
</dbReference>
<evidence type="ECO:0000256" key="5">
    <source>
        <dbReference type="ARBA" id="ARBA00023136"/>
    </source>
</evidence>
<evidence type="ECO:0000256" key="1">
    <source>
        <dbReference type="ARBA" id="ARBA00004370"/>
    </source>
</evidence>
<dbReference type="InterPro" id="IPR005828">
    <property type="entry name" value="MFS_sugar_transport-like"/>
</dbReference>
<protein>
    <submittedName>
        <fullName evidence="8">MFS transporter</fullName>
    </submittedName>
</protein>
<proteinExistence type="predicted"/>
<dbReference type="EMBL" id="JAJBPF010000013">
    <property type="protein sequence ID" value="MCB5645006.1"/>
    <property type="molecule type" value="Genomic_DNA"/>
</dbReference>
<evidence type="ECO:0000313" key="9">
    <source>
        <dbReference type="Proteomes" id="UP001198148"/>
    </source>
</evidence>
<reference evidence="8" key="1">
    <citation type="submission" date="2021-10" db="EMBL/GenBank/DDBJ databases">
        <title>Collection of gut derived symbiotic bacterial strains cultured from healthy donors.</title>
        <authorList>
            <person name="Lin H."/>
            <person name="Littmann E."/>
            <person name="Claire K."/>
            <person name="Pamer E."/>
        </authorList>
    </citation>
    <scope>NUCLEOTIDE SEQUENCE</scope>
    <source>
        <strain evidence="8">MSK.23.105</strain>
    </source>
</reference>
<dbReference type="RefSeq" id="WP_217297262.1">
    <property type="nucleotide sequence ID" value="NZ_JAHOCE010000013.1"/>
</dbReference>
<dbReference type="InterPro" id="IPR050814">
    <property type="entry name" value="Myo-inositol_Transporter"/>
</dbReference>
<dbReference type="GO" id="GO:0022857">
    <property type="term" value="F:transmembrane transporter activity"/>
    <property type="evidence" value="ECO:0007669"/>
    <property type="project" value="InterPro"/>
</dbReference>
<sequence>MRGLPAFPYQLLAVCGIFLTNVINYIIASYGSRSWDVNTGWRWMLGLGAIPAAAFLLSMVRAPESPRFLIQAGRTEEGFAALEHIIGTEQARLRTDDIHASVKLETEMSHEFHDLFRPGLRKALVIGALIKA</sequence>
<comment type="caution">
    <text evidence="8">The sequence shown here is derived from an EMBL/GenBank/DDBJ whole genome shotgun (WGS) entry which is preliminary data.</text>
</comment>
<dbReference type="AlphaFoldDB" id="A0AAW4U234"/>
<evidence type="ECO:0000256" key="2">
    <source>
        <dbReference type="ARBA" id="ARBA00022448"/>
    </source>
</evidence>
<feature type="domain" description="Major facilitator superfamily (MFS) profile" evidence="7">
    <location>
        <begin position="1"/>
        <end position="132"/>
    </location>
</feature>
<keyword evidence="2" id="KW-0813">Transport</keyword>
<evidence type="ECO:0000256" key="4">
    <source>
        <dbReference type="ARBA" id="ARBA00022989"/>
    </source>
</evidence>
<dbReference type="PANTHER" id="PTHR48020:SF12">
    <property type="entry name" value="PROTON MYO-INOSITOL COTRANSPORTER"/>
    <property type="match status" value="1"/>
</dbReference>
<accession>A0AAW4U234</accession>
<keyword evidence="3 6" id="KW-0812">Transmembrane</keyword>
<keyword evidence="5 6" id="KW-0472">Membrane</keyword>
<dbReference type="PANTHER" id="PTHR48020">
    <property type="entry name" value="PROTON MYO-INOSITOL COTRANSPORTER"/>
    <property type="match status" value="1"/>
</dbReference>
<dbReference type="PROSITE" id="PS50850">
    <property type="entry name" value="MFS"/>
    <property type="match status" value="1"/>
</dbReference>
<gene>
    <name evidence="8" type="ORF">LIP63_06390</name>
</gene>
<dbReference type="Proteomes" id="UP001198148">
    <property type="component" value="Unassembled WGS sequence"/>
</dbReference>
<feature type="transmembrane region" description="Helical" evidence="6">
    <location>
        <begin position="7"/>
        <end position="28"/>
    </location>
</feature>
<feature type="transmembrane region" description="Helical" evidence="6">
    <location>
        <begin position="40"/>
        <end position="60"/>
    </location>
</feature>
<name>A0AAW4U234_BIFBR</name>
<dbReference type="GO" id="GO:0016020">
    <property type="term" value="C:membrane"/>
    <property type="evidence" value="ECO:0007669"/>
    <property type="project" value="UniProtKB-SubCell"/>
</dbReference>